<dbReference type="GO" id="GO:0098797">
    <property type="term" value="C:plasma membrane protein complex"/>
    <property type="evidence" value="ECO:0007669"/>
    <property type="project" value="TreeGrafter"/>
</dbReference>
<gene>
    <name evidence="12" type="ORF">rosag_32560</name>
</gene>
<dbReference type="InterPro" id="IPR006260">
    <property type="entry name" value="TonB/TolA_C"/>
</dbReference>
<evidence type="ECO:0000256" key="5">
    <source>
        <dbReference type="ARBA" id="ARBA00022519"/>
    </source>
</evidence>
<dbReference type="GO" id="GO:0015031">
    <property type="term" value="P:protein transport"/>
    <property type="evidence" value="ECO:0007669"/>
    <property type="project" value="UniProtKB-KW"/>
</dbReference>
<proteinExistence type="inferred from homology"/>
<keyword evidence="4" id="KW-1003">Cell membrane</keyword>
<evidence type="ECO:0000313" key="13">
    <source>
        <dbReference type="Proteomes" id="UP001161325"/>
    </source>
</evidence>
<keyword evidence="8" id="KW-1133">Transmembrane helix</keyword>
<dbReference type="AlphaFoldDB" id="A0AA37VBQ7"/>
<dbReference type="NCBIfam" id="TIGR01352">
    <property type="entry name" value="tonB_Cterm"/>
    <property type="match status" value="1"/>
</dbReference>
<dbReference type="RefSeq" id="WP_284351197.1">
    <property type="nucleotide sequence ID" value="NZ_BRXS01000005.1"/>
</dbReference>
<evidence type="ECO:0000256" key="9">
    <source>
        <dbReference type="ARBA" id="ARBA00023136"/>
    </source>
</evidence>
<dbReference type="PANTHER" id="PTHR33446">
    <property type="entry name" value="PROTEIN TONB-RELATED"/>
    <property type="match status" value="1"/>
</dbReference>
<evidence type="ECO:0000256" key="4">
    <source>
        <dbReference type="ARBA" id="ARBA00022475"/>
    </source>
</evidence>
<evidence type="ECO:0000259" key="11">
    <source>
        <dbReference type="PROSITE" id="PS52015"/>
    </source>
</evidence>
<dbReference type="Gene3D" id="3.30.1150.10">
    <property type="match status" value="1"/>
</dbReference>
<keyword evidence="10" id="KW-0732">Signal</keyword>
<comment type="caution">
    <text evidence="12">The sequence shown here is derived from an EMBL/GenBank/DDBJ whole genome shotgun (WGS) entry which is preliminary data.</text>
</comment>
<dbReference type="Proteomes" id="UP001161325">
    <property type="component" value="Unassembled WGS sequence"/>
</dbReference>
<evidence type="ECO:0000256" key="8">
    <source>
        <dbReference type="ARBA" id="ARBA00022989"/>
    </source>
</evidence>
<comment type="similarity">
    <text evidence="2">Belongs to the TonB family.</text>
</comment>
<keyword evidence="9" id="KW-0472">Membrane</keyword>
<keyword evidence="6" id="KW-0812">Transmembrane</keyword>
<keyword evidence="7" id="KW-0653">Protein transport</keyword>
<reference evidence="12" key="1">
    <citation type="submission" date="2022-08" db="EMBL/GenBank/DDBJ databases">
        <title>Draft genome sequencing of Roseisolibacter agri AW1220.</title>
        <authorList>
            <person name="Tobiishi Y."/>
            <person name="Tonouchi A."/>
        </authorList>
    </citation>
    <scope>NUCLEOTIDE SEQUENCE</scope>
    <source>
        <strain evidence="12">AW1220</strain>
    </source>
</reference>
<keyword evidence="13" id="KW-1185">Reference proteome</keyword>
<dbReference type="EMBL" id="BRXS01000005">
    <property type="protein sequence ID" value="GLC26743.1"/>
    <property type="molecule type" value="Genomic_DNA"/>
</dbReference>
<sequence length="137" mass="14303">MHTSSDRRFRRLSTAAAAVAFALCAAPRLVAAQEAVYGGEDLTSPPKLVSAAAAARLVARSFPEEMRKAGTGGTVQLQFVIGKDGKVEPSSIEVVQAPAPALGDAAKTVAEKMQFVPGKKDGSAVRARVQLPIVYKP</sequence>
<dbReference type="Pfam" id="PF03544">
    <property type="entry name" value="TonB_C"/>
    <property type="match status" value="1"/>
</dbReference>
<evidence type="ECO:0000256" key="7">
    <source>
        <dbReference type="ARBA" id="ARBA00022927"/>
    </source>
</evidence>
<accession>A0AA37VBQ7</accession>
<evidence type="ECO:0000256" key="6">
    <source>
        <dbReference type="ARBA" id="ARBA00022692"/>
    </source>
</evidence>
<dbReference type="GO" id="GO:0055085">
    <property type="term" value="P:transmembrane transport"/>
    <property type="evidence" value="ECO:0007669"/>
    <property type="project" value="InterPro"/>
</dbReference>
<comment type="subcellular location">
    <subcellularLocation>
        <location evidence="1">Cell inner membrane</location>
        <topology evidence="1">Single-pass membrane protein</topology>
        <orientation evidence="1">Periplasmic side</orientation>
    </subcellularLocation>
</comment>
<protein>
    <recommendedName>
        <fullName evidence="11">TonB C-terminal domain-containing protein</fullName>
    </recommendedName>
</protein>
<organism evidence="12 13">
    <name type="scientific">Roseisolibacter agri</name>
    <dbReference type="NCBI Taxonomy" id="2014610"/>
    <lineage>
        <taxon>Bacteria</taxon>
        <taxon>Pseudomonadati</taxon>
        <taxon>Gemmatimonadota</taxon>
        <taxon>Gemmatimonadia</taxon>
        <taxon>Gemmatimonadales</taxon>
        <taxon>Gemmatimonadaceae</taxon>
        <taxon>Roseisolibacter</taxon>
    </lineage>
</organism>
<dbReference type="SUPFAM" id="SSF74653">
    <property type="entry name" value="TolA/TonB C-terminal domain"/>
    <property type="match status" value="1"/>
</dbReference>
<name>A0AA37VBQ7_9BACT</name>
<feature type="chain" id="PRO_5041371799" description="TonB C-terminal domain-containing protein" evidence="10">
    <location>
        <begin position="32"/>
        <end position="137"/>
    </location>
</feature>
<evidence type="ECO:0000313" key="12">
    <source>
        <dbReference type="EMBL" id="GLC26743.1"/>
    </source>
</evidence>
<evidence type="ECO:0000256" key="10">
    <source>
        <dbReference type="SAM" id="SignalP"/>
    </source>
</evidence>
<evidence type="ECO:0000256" key="1">
    <source>
        <dbReference type="ARBA" id="ARBA00004383"/>
    </source>
</evidence>
<dbReference type="InterPro" id="IPR051045">
    <property type="entry name" value="TonB-dependent_transducer"/>
</dbReference>
<feature type="signal peptide" evidence="10">
    <location>
        <begin position="1"/>
        <end position="31"/>
    </location>
</feature>
<dbReference type="PROSITE" id="PS52015">
    <property type="entry name" value="TONB_CTD"/>
    <property type="match status" value="1"/>
</dbReference>
<keyword evidence="3" id="KW-0813">Transport</keyword>
<dbReference type="GO" id="GO:0031992">
    <property type="term" value="F:energy transducer activity"/>
    <property type="evidence" value="ECO:0007669"/>
    <property type="project" value="TreeGrafter"/>
</dbReference>
<feature type="domain" description="TonB C-terminal" evidence="11">
    <location>
        <begin position="47"/>
        <end position="137"/>
    </location>
</feature>
<dbReference type="InterPro" id="IPR037682">
    <property type="entry name" value="TonB_C"/>
</dbReference>
<evidence type="ECO:0000256" key="2">
    <source>
        <dbReference type="ARBA" id="ARBA00006555"/>
    </source>
</evidence>
<evidence type="ECO:0000256" key="3">
    <source>
        <dbReference type="ARBA" id="ARBA00022448"/>
    </source>
</evidence>
<dbReference type="PANTHER" id="PTHR33446:SF2">
    <property type="entry name" value="PROTEIN TONB"/>
    <property type="match status" value="1"/>
</dbReference>
<keyword evidence="5" id="KW-0997">Cell inner membrane</keyword>